<protein>
    <recommendedName>
        <fullName evidence="1">C2H2-type domain-containing protein</fullName>
    </recommendedName>
</protein>
<dbReference type="Proteomes" id="UP000440125">
    <property type="component" value="Unassembled WGS sequence"/>
</dbReference>
<organism evidence="2 3">
    <name type="scientific">Acidianus infernus</name>
    <dbReference type="NCBI Taxonomy" id="12915"/>
    <lineage>
        <taxon>Archaea</taxon>
        <taxon>Thermoproteota</taxon>
        <taxon>Thermoprotei</taxon>
        <taxon>Sulfolobales</taxon>
        <taxon>Sulfolobaceae</taxon>
        <taxon>Acidianus</taxon>
    </lineage>
</organism>
<dbReference type="SUPFAM" id="SSF57667">
    <property type="entry name" value="beta-beta-alpha zinc fingers"/>
    <property type="match status" value="1"/>
</dbReference>
<comment type="caution">
    <text evidence="2">The sequence shown here is derived from an EMBL/GenBank/DDBJ whole genome shotgun (WGS) entry which is preliminary data.</text>
</comment>
<dbReference type="RefSeq" id="WP_155862294.1">
    <property type="nucleotide sequence ID" value="NZ_WFIY01000004.1"/>
</dbReference>
<dbReference type="AlphaFoldDB" id="A0A6A9QEQ6"/>
<sequence length="109" mass="12863">MGFNCPVCGKAFGSMTGLRKHFRKNHSNLDRCPVCNKKVNNLAKHVMRMKDEDHQVLWYLYNNLRGLRNKELKTRIRMIAKEKLSRGSTEVHFKSIIFSFSNNFAHFKF</sequence>
<dbReference type="Pfam" id="PF05605">
    <property type="entry name" value="zf-Di19"/>
    <property type="match status" value="1"/>
</dbReference>
<dbReference type="SMART" id="SM00355">
    <property type="entry name" value="ZnF_C2H2"/>
    <property type="match status" value="1"/>
</dbReference>
<dbReference type="PROSITE" id="PS50157">
    <property type="entry name" value="ZINC_FINGER_C2H2_2"/>
    <property type="match status" value="1"/>
</dbReference>
<reference evidence="2 3" key="1">
    <citation type="submission" date="2019-10" db="EMBL/GenBank/DDBJ databases">
        <title>Genome Sequences from Six Type Strain Members of the Archaeal Family Sulfolobaceae: Acidianus ambivalens, Acidianus infernus, Metallosphaera prunae, Stygiolobus azoricus, Sulfolobus metallicus, and Sulfurisphaera ohwakuensis.</title>
        <authorList>
            <person name="Counts J.A."/>
            <person name="Kelly R.M."/>
        </authorList>
    </citation>
    <scope>NUCLEOTIDE SEQUENCE [LARGE SCALE GENOMIC DNA]</scope>
    <source>
        <strain evidence="2 3">DSM 3191</strain>
    </source>
</reference>
<dbReference type="InterPro" id="IPR008598">
    <property type="entry name" value="Di19_Zn-bd"/>
</dbReference>
<keyword evidence="3" id="KW-1185">Reference proteome</keyword>
<feature type="domain" description="C2H2-type" evidence="1">
    <location>
        <begin position="3"/>
        <end position="31"/>
    </location>
</feature>
<evidence type="ECO:0000313" key="3">
    <source>
        <dbReference type="Proteomes" id="UP000440125"/>
    </source>
</evidence>
<dbReference type="EMBL" id="WFIY01000004">
    <property type="protein sequence ID" value="MUM63700.1"/>
    <property type="molecule type" value="Genomic_DNA"/>
</dbReference>
<accession>A0A6A9QEQ6</accession>
<evidence type="ECO:0000259" key="1">
    <source>
        <dbReference type="PROSITE" id="PS50157"/>
    </source>
</evidence>
<name>A0A6A9QEQ6_ACIIN</name>
<proteinExistence type="predicted"/>
<dbReference type="InterPro" id="IPR013087">
    <property type="entry name" value="Znf_C2H2_type"/>
</dbReference>
<gene>
    <name evidence="2" type="ORF">D1867_00150</name>
</gene>
<evidence type="ECO:0000313" key="2">
    <source>
        <dbReference type="EMBL" id="MUM63700.1"/>
    </source>
</evidence>
<dbReference type="InterPro" id="IPR036236">
    <property type="entry name" value="Znf_C2H2_sf"/>
</dbReference>
<dbReference type="PROSITE" id="PS00028">
    <property type="entry name" value="ZINC_FINGER_C2H2_1"/>
    <property type="match status" value="1"/>
</dbReference>
<dbReference type="Gene3D" id="3.30.160.60">
    <property type="entry name" value="Classic Zinc Finger"/>
    <property type="match status" value="1"/>
</dbReference>